<dbReference type="PANTHER" id="PTHR10996">
    <property type="entry name" value="2-HYDROXYACID DEHYDROGENASE-RELATED"/>
    <property type="match status" value="1"/>
</dbReference>
<name>A0A7K1FGY1_9ACTN</name>
<dbReference type="GO" id="GO:0030267">
    <property type="term" value="F:glyoxylate reductase (NADPH) activity"/>
    <property type="evidence" value="ECO:0007669"/>
    <property type="project" value="TreeGrafter"/>
</dbReference>
<dbReference type="InterPro" id="IPR006140">
    <property type="entry name" value="D-isomer_DH_NAD-bd"/>
</dbReference>
<reference evidence="4 5" key="1">
    <citation type="submission" date="2019-11" db="EMBL/GenBank/DDBJ databases">
        <authorList>
            <person name="Jiang L.-Q."/>
        </authorList>
    </citation>
    <scope>NUCLEOTIDE SEQUENCE [LARGE SCALE GENOMIC DNA]</scope>
    <source>
        <strain evidence="4 5">YIM 132087</strain>
    </source>
</reference>
<evidence type="ECO:0000256" key="1">
    <source>
        <dbReference type="ARBA" id="ARBA00023002"/>
    </source>
</evidence>
<dbReference type="CDD" id="cd12165">
    <property type="entry name" value="2-Hacid_dh_6"/>
    <property type="match status" value="1"/>
</dbReference>
<dbReference type="GO" id="GO:0005829">
    <property type="term" value="C:cytosol"/>
    <property type="evidence" value="ECO:0007669"/>
    <property type="project" value="TreeGrafter"/>
</dbReference>
<comment type="caution">
    <text evidence="4">The sequence shown here is derived from an EMBL/GenBank/DDBJ whole genome shotgun (WGS) entry which is preliminary data.</text>
</comment>
<evidence type="ECO:0000256" key="2">
    <source>
        <dbReference type="ARBA" id="ARBA00023027"/>
    </source>
</evidence>
<accession>A0A7K1FGY1</accession>
<dbReference type="RefSeq" id="WP_154767248.1">
    <property type="nucleotide sequence ID" value="NZ_WLYK01000001.1"/>
</dbReference>
<evidence type="ECO:0000259" key="3">
    <source>
        <dbReference type="Pfam" id="PF02826"/>
    </source>
</evidence>
<proteinExistence type="predicted"/>
<gene>
    <name evidence="4" type="ORF">GIS00_05395</name>
</gene>
<dbReference type="EMBL" id="WLYK01000001">
    <property type="protein sequence ID" value="MTD13381.1"/>
    <property type="molecule type" value="Genomic_DNA"/>
</dbReference>
<dbReference type="Gene3D" id="3.40.50.720">
    <property type="entry name" value="NAD(P)-binding Rossmann-like Domain"/>
    <property type="match status" value="2"/>
</dbReference>
<dbReference type="AlphaFoldDB" id="A0A7K1FGY1"/>
<keyword evidence="1" id="KW-0560">Oxidoreductase</keyword>
<dbReference type="GO" id="GO:0051287">
    <property type="term" value="F:NAD binding"/>
    <property type="evidence" value="ECO:0007669"/>
    <property type="project" value="InterPro"/>
</dbReference>
<organism evidence="4 5">
    <name type="scientific">Nakamurella alba</name>
    <dbReference type="NCBI Taxonomy" id="2665158"/>
    <lineage>
        <taxon>Bacteria</taxon>
        <taxon>Bacillati</taxon>
        <taxon>Actinomycetota</taxon>
        <taxon>Actinomycetes</taxon>
        <taxon>Nakamurellales</taxon>
        <taxon>Nakamurellaceae</taxon>
        <taxon>Nakamurella</taxon>
    </lineage>
</organism>
<dbReference type="SUPFAM" id="SSF51735">
    <property type="entry name" value="NAD(P)-binding Rossmann-fold domains"/>
    <property type="match status" value="1"/>
</dbReference>
<protein>
    <submittedName>
        <fullName evidence="4">Hydroxyacid dehydrogenase</fullName>
    </submittedName>
</protein>
<keyword evidence="2" id="KW-0520">NAD</keyword>
<evidence type="ECO:0000313" key="4">
    <source>
        <dbReference type="EMBL" id="MTD13381.1"/>
    </source>
</evidence>
<dbReference type="InterPro" id="IPR036291">
    <property type="entry name" value="NAD(P)-bd_dom_sf"/>
</dbReference>
<dbReference type="InterPro" id="IPR050223">
    <property type="entry name" value="D-isomer_2-hydroxyacid_DH"/>
</dbReference>
<evidence type="ECO:0000313" key="5">
    <source>
        <dbReference type="Proteomes" id="UP000460221"/>
    </source>
</evidence>
<dbReference type="Proteomes" id="UP000460221">
    <property type="component" value="Unassembled WGS sequence"/>
</dbReference>
<keyword evidence="5" id="KW-1185">Reference proteome</keyword>
<dbReference type="PANTHER" id="PTHR10996:SF178">
    <property type="entry name" value="2-HYDROXYACID DEHYDROGENASE YGL185C-RELATED"/>
    <property type="match status" value="1"/>
</dbReference>
<dbReference type="SUPFAM" id="SSF52283">
    <property type="entry name" value="Formate/glycerate dehydrogenase catalytic domain-like"/>
    <property type="match status" value="1"/>
</dbReference>
<feature type="domain" description="D-isomer specific 2-hydroxyacid dehydrogenase NAD-binding" evidence="3">
    <location>
        <begin position="104"/>
        <end position="289"/>
    </location>
</feature>
<dbReference type="GO" id="GO:0016618">
    <property type="term" value="F:hydroxypyruvate reductase [NAD(P)H] activity"/>
    <property type="evidence" value="ECO:0007669"/>
    <property type="project" value="TreeGrafter"/>
</dbReference>
<sequence length="322" mass="34538">MRIQVRDRELGKYFRTMLEDRLPDDELHWVDPDTPAPLTGAEVFIGPRFTAADAGTADRLRLVQVAGAGLDAIDLSALPPGAACANLYRHEHSIAEYALAATVLLRRDLLVQDRGLRDGRWLTPSRSPGMQHGRDLRSARVGFIGFGHIGRTCWNLFRAAGVAAGAAVSLSGASGRPLDGLEWWDDLDRLDDLCAASDVIILSLPAEQGTLDLIGAAQLEALGPDGILVNVGRGPVVSQDALYEALSSGAIKGAAIDVWYHYPAGSEVVAPADHDFGALPNVLMTPHVSGATRETHLARLDDIVENIERLRTGRPLLNLVTG</sequence>
<dbReference type="Pfam" id="PF02826">
    <property type="entry name" value="2-Hacid_dh_C"/>
    <property type="match status" value="1"/>
</dbReference>